<gene>
    <name evidence="9" type="ORF">PHYEVI_LOCUS332</name>
</gene>
<evidence type="ECO:0000313" key="9">
    <source>
        <dbReference type="EMBL" id="CAG9853865.1"/>
    </source>
</evidence>
<organism evidence="9 10">
    <name type="scientific">Phyllotreta striolata</name>
    <name type="common">Striped flea beetle</name>
    <name type="synonym">Crioceris striolata</name>
    <dbReference type="NCBI Taxonomy" id="444603"/>
    <lineage>
        <taxon>Eukaryota</taxon>
        <taxon>Metazoa</taxon>
        <taxon>Ecdysozoa</taxon>
        <taxon>Arthropoda</taxon>
        <taxon>Hexapoda</taxon>
        <taxon>Insecta</taxon>
        <taxon>Pterygota</taxon>
        <taxon>Neoptera</taxon>
        <taxon>Endopterygota</taxon>
        <taxon>Coleoptera</taxon>
        <taxon>Polyphaga</taxon>
        <taxon>Cucujiformia</taxon>
        <taxon>Chrysomeloidea</taxon>
        <taxon>Chrysomelidae</taxon>
        <taxon>Galerucinae</taxon>
        <taxon>Alticini</taxon>
        <taxon>Phyllotreta</taxon>
    </lineage>
</organism>
<evidence type="ECO:0000256" key="4">
    <source>
        <dbReference type="ARBA" id="ARBA00022737"/>
    </source>
</evidence>
<keyword evidence="4" id="KW-0677">Repeat</keyword>
<keyword evidence="3" id="KW-0479">Metal-binding</keyword>
<evidence type="ECO:0000313" key="10">
    <source>
        <dbReference type="Proteomes" id="UP001153712"/>
    </source>
</evidence>
<keyword evidence="2" id="KW-0808">Transferase</keyword>
<dbReference type="AlphaFoldDB" id="A0A9N9XH99"/>
<evidence type="ECO:0000256" key="3">
    <source>
        <dbReference type="ARBA" id="ARBA00022723"/>
    </source>
</evidence>
<protein>
    <recommendedName>
        <fullName evidence="8">RING-type domain-containing protein</fullName>
    </recommendedName>
</protein>
<dbReference type="GO" id="GO:0008270">
    <property type="term" value="F:zinc ion binding"/>
    <property type="evidence" value="ECO:0007669"/>
    <property type="project" value="UniProtKB-KW"/>
</dbReference>
<dbReference type="Gene3D" id="1.20.120.1750">
    <property type="match status" value="1"/>
</dbReference>
<evidence type="ECO:0000256" key="1">
    <source>
        <dbReference type="ARBA" id="ARBA00004906"/>
    </source>
</evidence>
<comment type="pathway">
    <text evidence="1">Protein modification; protein ubiquitination.</text>
</comment>
<reference evidence="9" key="1">
    <citation type="submission" date="2022-01" db="EMBL/GenBank/DDBJ databases">
        <authorList>
            <person name="King R."/>
        </authorList>
    </citation>
    <scope>NUCLEOTIDE SEQUENCE</scope>
</reference>
<dbReference type="Proteomes" id="UP001153712">
    <property type="component" value="Chromosome 1"/>
</dbReference>
<keyword evidence="7" id="KW-0862">Zinc</keyword>
<evidence type="ECO:0000256" key="7">
    <source>
        <dbReference type="ARBA" id="ARBA00022833"/>
    </source>
</evidence>
<keyword evidence="10" id="KW-1185">Reference proteome</keyword>
<dbReference type="InterPro" id="IPR047546">
    <property type="entry name" value="Rcat_RBR_RNF216"/>
</dbReference>
<dbReference type="EMBL" id="OU900094">
    <property type="protein sequence ID" value="CAG9853865.1"/>
    <property type="molecule type" value="Genomic_DNA"/>
</dbReference>
<evidence type="ECO:0000259" key="8">
    <source>
        <dbReference type="PROSITE" id="PS51873"/>
    </source>
</evidence>
<proteinExistence type="predicted"/>
<dbReference type="GO" id="GO:0016740">
    <property type="term" value="F:transferase activity"/>
    <property type="evidence" value="ECO:0007669"/>
    <property type="project" value="UniProtKB-KW"/>
</dbReference>
<name>A0A9N9XH99_PHYSR</name>
<dbReference type="PANTHER" id="PTHR22770:SF47">
    <property type="entry name" value="E3 UBIQUITIN-PROTEIN LIGASE RNF216"/>
    <property type="match status" value="1"/>
</dbReference>
<dbReference type="PROSITE" id="PS51873">
    <property type="entry name" value="TRIAD"/>
    <property type="match status" value="1"/>
</dbReference>
<feature type="domain" description="RING-type" evidence="8">
    <location>
        <begin position="313"/>
        <end position="522"/>
    </location>
</feature>
<evidence type="ECO:0000256" key="2">
    <source>
        <dbReference type="ARBA" id="ARBA00022679"/>
    </source>
</evidence>
<dbReference type="InterPro" id="IPR051628">
    <property type="entry name" value="LUBAC_E3_Ligases"/>
</dbReference>
<keyword evidence="6" id="KW-0833">Ubl conjugation pathway</keyword>
<keyword evidence="5" id="KW-0863">Zinc-finger</keyword>
<dbReference type="PANTHER" id="PTHR22770">
    <property type="entry name" value="UBIQUITIN CONJUGATING ENZYME 7 INTERACTING PROTEIN-RELATED"/>
    <property type="match status" value="1"/>
</dbReference>
<dbReference type="Pfam" id="PF26200">
    <property type="entry name" value="Rcat_RNF216"/>
    <property type="match status" value="1"/>
</dbReference>
<dbReference type="CDD" id="cd20353">
    <property type="entry name" value="Rcat_RBR_RNF216"/>
    <property type="match status" value="1"/>
</dbReference>
<evidence type="ECO:0000256" key="6">
    <source>
        <dbReference type="ARBA" id="ARBA00022786"/>
    </source>
</evidence>
<dbReference type="SUPFAM" id="SSF57850">
    <property type="entry name" value="RING/U-box"/>
    <property type="match status" value="1"/>
</dbReference>
<sequence>MATCIGYYNYYALLRVMFPTTKECIIEDVIKMVEEETPDDEFEYKVENMVNILTQNQPSSLENKEDLYKKLKSIYDCVEDDYLREFVNSKTADFDIEEAIEELNLRDLPLHQVDSTIIKQQLKIALPKADPTYLEKEAEKLCTLSPREMDSFLQNAVEKNDYPTMHDYIKRERINSEVAQYTDNFDVNEFLKLVPNPQETFGNPKRKLCLNENSDENDNQYALNFLYNKYRFVRKKIIDTLFKVERKNLVTICKKLDKAPKFMKRPRVIEEPSVTSNNIPLVQLVTYLKHIDYIGRELDLKQKTKEEARKYNLLEMCKCCYNEELTPEECYLCTNGCIFCKECVVNSVKFSFAKGFIKFDCMSDCDGEISLHTVSLALPRDTLNTIALKIATEEITKANIDGTAVCPFCGLAQPTVKEETIIKCINVDCLMESCKQCGHESHLPMKCNEIEYDEDVQRRTFIENKMTDALARSCHNCKRRFIKSSGCNKMTCICGARTCYICDKPVYDYRHFGDGRCPLFTNDVVVDLQRVVNGANQAKTELGNVELKFDPSQGIENYFPR</sequence>
<dbReference type="InterPro" id="IPR044066">
    <property type="entry name" value="TRIAD_supradom"/>
</dbReference>
<dbReference type="OrthoDB" id="10009520at2759"/>
<accession>A0A9N9XH99</accession>
<evidence type="ECO:0000256" key="5">
    <source>
        <dbReference type="ARBA" id="ARBA00022771"/>
    </source>
</evidence>